<comment type="caution">
    <text evidence="1">The sequence shown here is derived from an EMBL/GenBank/DDBJ whole genome shotgun (WGS) entry which is preliminary data.</text>
</comment>
<sequence length="101" mass="11857">MVLDVCLEREIWMSFIRLKKLVVEDVKMVEINLRVLLVQFRCDHIVASRTATISKRDCYVRTTSLDLVYWRQRYLFDDGTASSEPPSSTVRGFFKVVFTSM</sequence>
<name>A0A6D2JD13_9BRAS</name>
<organism evidence="1 2">
    <name type="scientific">Microthlaspi erraticum</name>
    <dbReference type="NCBI Taxonomy" id="1685480"/>
    <lineage>
        <taxon>Eukaryota</taxon>
        <taxon>Viridiplantae</taxon>
        <taxon>Streptophyta</taxon>
        <taxon>Embryophyta</taxon>
        <taxon>Tracheophyta</taxon>
        <taxon>Spermatophyta</taxon>
        <taxon>Magnoliopsida</taxon>
        <taxon>eudicotyledons</taxon>
        <taxon>Gunneridae</taxon>
        <taxon>Pentapetalae</taxon>
        <taxon>rosids</taxon>
        <taxon>malvids</taxon>
        <taxon>Brassicales</taxon>
        <taxon>Brassicaceae</taxon>
        <taxon>Coluteocarpeae</taxon>
        <taxon>Microthlaspi</taxon>
    </lineage>
</organism>
<dbReference type="Proteomes" id="UP000467841">
    <property type="component" value="Unassembled WGS sequence"/>
</dbReference>
<keyword evidence="2" id="KW-1185">Reference proteome</keyword>
<evidence type="ECO:0000313" key="2">
    <source>
        <dbReference type="Proteomes" id="UP000467841"/>
    </source>
</evidence>
<dbReference type="AlphaFoldDB" id="A0A6D2JD13"/>
<reference evidence="1" key="1">
    <citation type="submission" date="2020-01" db="EMBL/GenBank/DDBJ databases">
        <authorList>
            <person name="Mishra B."/>
        </authorList>
    </citation>
    <scope>NUCLEOTIDE SEQUENCE [LARGE SCALE GENOMIC DNA]</scope>
</reference>
<proteinExistence type="predicted"/>
<protein>
    <submittedName>
        <fullName evidence="1">Uncharacterized protein</fullName>
    </submittedName>
</protein>
<gene>
    <name evidence="1" type="ORF">MERR_LOCUS26053</name>
</gene>
<evidence type="ECO:0000313" key="1">
    <source>
        <dbReference type="EMBL" id="CAA7038818.1"/>
    </source>
</evidence>
<accession>A0A6D2JD13</accession>
<dbReference type="EMBL" id="CACVBM020001198">
    <property type="protein sequence ID" value="CAA7038818.1"/>
    <property type="molecule type" value="Genomic_DNA"/>
</dbReference>